<feature type="region of interest" description="Disordered" evidence="1">
    <location>
        <begin position="345"/>
        <end position="365"/>
    </location>
</feature>
<name>A0A1E7ELK8_9STRA</name>
<gene>
    <name evidence="2" type="ORF">FRACYDRAFT_252985</name>
</gene>
<accession>A0A1E7ELK8</accession>
<dbReference type="EMBL" id="KV784397">
    <property type="protein sequence ID" value="OEU06801.1"/>
    <property type="molecule type" value="Genomic_DNA"/>
</dbReference>
<organism evidence="2 3">
    <name type="scientific">Fragilariopsis cylindrus CCMP1102</name>
    <dbReference type="NCBI Taxonomy" id="635003"/>
    <lineage>
        <taxon>Eukaryota</taxon>
        <taxon>Sar</taxon>
        <taxon>Stramenopiles</taxon>
        <taxon>Ochrophyta</taxon>
        <taxon>Bacillariophyta</taxon>
        <taxon>Bacillariophyceae</taxon>
        <taxon>Bacillariophycidae</taxon>
        <taxon>Bacillariales</taxon>
        <taxon>Bacillariaceae</taxon>
        <taxon>Fragilariopsis</taxon>
    </lineage>
</organism>
<keyword evidence="3" id="KW-1185">Reference proteome</keyword>
<dbReference type="KEGG" id="fcy:FRACYDRAFT_252985"/>
<feature type="compositionally biased region" description="Acidic residues" evidence="1">
    <location>
        <begin position="136"/>
        <end position="147"/>
    </location>
</feature>
<feature type="compositionally biased region" description="Low complexity" evidence="1">
    <location>
        <begin position="119"/>
        <end position="135"/>
    </location>
</feature>
<sequence>MNIFTHIRNGRIWWNISRTRIFRCFTRQSGHPYDSMDNVGANTSDDIPRIVTTKAATFGTIGSSNYNNENNDIDSIVEESFSLGIENVRNNDDHRFSIVDFFSEESFYFGGGSNGNNSVDNGNISLDGNSNNDGDFNNDEDDGEDNIPDYSGGVFSFEGNTIEGIKSGTGNDRNDDGNNDNCDDNPRSSIVIDTKENDVIFTPEKIVSTSTITATRNVNYYATPEATVANRTGTECLKTNTMNSLPATTLGHRRRRPVPIPIPSATTPRARGRQSNRSIRPLSPMLTRATSPKPNLCRHARLANDGTPQEICHREIGSPTIVRNNIDATDIDDIENYNNNNINNEEEEEEEEELHPRQKLYFDNM</sequence>
<proteinExistence type="predicted"/>
<dbReference type="InParanoid" id="A0A1E7ELK8"/>
<evidence type="ECO:0000313" key="2">
    <source>
        <dbReference type="EMBL" id="OEU06801.1"/>
    </source>
</evidence>
<dbReference type="AlphaFoldDB" id="A0A1E7ELK8"/>
<feature type="region of interest" description="Disordered" evidence="1">
    <location>
        <begin position="254"/>
        <end position="276"/>
    </location>
</feature>
<evidence type="ECO:0000256" key="1">
    <source>
        <dbReference type="SAM" id="MobiDB-lite"/>
    </source>
</evidence>
<feature type="region of interest" description="Disordered" evidence="1">
    <location>
        <begin position="119"/>
        <end position="189"/>
    </location>
</feature>
<protein>
    <submittedName>
        <fullName evidence="2">Uncharacterized protein</fullName>
    </submittedName>
</protein>
<evidence type="ECO:0000313" key="3">
    <source>
        <dbReference type="Proteomes" id="UP000095751"/>
    </source>
</evidence>
<dbReference type="Proteomes" id="UP000095751">
    <property type="component" value="Unassembled WGS sequence"/>
</dbReference>
<reference evidence="2 3" key="1">
    <citation type="submission" date="2016-09" db="EMBL/GenBank/DDBJ databases">
        <title>Extensive genetic diversity and differential bi-allelic expression allows diatom success in the polar Southern Ocean.</title>
        <authorList>
            <consortium name="DOE Joint Genome Institute"/>
            <person name="Mock T."/>
            <person name="Otillar R.P."/>
            <person name="Strauss J."/>
            <person name="Dupont C."/>
            <person name="Frickenhaus S."/>
            <person name="Maumus F."/>
            <person name="Mcmullan M."/>
            <person name="Sanges R."/>
            <person name="Schmutz J."/>
            <person name="Toseland A."/>
            <person name="Valas R."/>
            <person name="Veluchamy A."/>
            <person name="Ward B.J."/>
            <person name="Allen A."/>
            <person name="Barry K."/>
            <person name="Falciatore A."/>
            <person name="Ferrante M."/>
            <person name="Fortunato A.E."/>
            <person name="Gloeckner G."/>
            <person name="Gruber A."/>
            <person name="Hipkin R."/>
            <person name="Janech M."/>
            <person name="Kroth P."/>
            <person name="Leese F."/>
            <person name="Lindquist E."/>
            <person name="Lyon B.R."/>
            <person name="Martin J."/>
            <person name="Mayer C."/>
            <person name="Parker M."/>
            <person name="Quesneville H."/>
            <person name="Raymond J."/>
            <person name="Uhlig C."/>
            <person name="Valentin K.U."/>
            <person name="Worden A.Z."/>
            <person name="Armbrust E.V."/>
            <person name="Bowler C."/>
            <person name="Green B."/>
            <person name="Moulton V."/>
            <person name="Van Oosterhout C."/>
            <person name="Grigoriev I."/>
        </authorList>
    </citation>
    <scope>NUCLEOTIDE SEQUENCE [LARGE SCALE GENOMIC DNA]</scope>
    <source>
        <strain evidence="2 3">CCMP1102</strain>
    </source>
</reference>